<dbReference type="Gene3D" id="3.90.150.10">
    <property type="entry name" value="Variant Surface Glycoprotein, subunit A domain 1"/>
    <property type="match status" value="1"/>
</dbReference>
<evidence type="ECO:0000256" key="6">
    <source>
        <dbReference type="ARBA" id="ARBA00023180"/>
    </source>
</evidence>
<keyword evidence="6" id="KW-0325">Glycoprotein</keyword>
<feature type="domain" description="Trypanosome variant surface glycoprotein A-type N-terminal" evidence="10">
    <location>
        <begin position="17"/>
        <end position="366"/>
    </location>
</feature>
<keyword evidence="7" id="KW-0449">Lipoprotein</keyword>
<dbReference type="Gene3D" id="4.10.110.20">
    <property type="entry name" value="Variant surface glycoprotein MITAT 1.2, VSG 221, C-terminal domain"/>
    <property type="match status" value="1"/>
</dbReference>
<accession>A0A1J0R5R1</accession>
<reference evidence="11" key="1">
    <citation type="submission" date="2016-08" db="EMBL/GenBank/DDBJ databases">
        <title>VSG repertoire of Trypanosoma brucei EATRO 1125.</title>
        <authorList>
            <person name="Cross G.A."/>
        </authorList>
    </citation>
    <scope>NUCLEOTIDE SEQUENCE</scope>
    <source>
        <strain evidence="11">EATRO 1125</strain>
    </source>
</reference>
<evidence type="ECO:0000256" key="9">
    <source>
        <dbReference type="SAM" id="SignalP"/>
    </source>
</evidence>
<evidence type="ECO:0000256" key="2">
    <source>
        <dbReference type="ARBA" id="ARBA00004609"/>
    </source>
</evidence>
<name>A0A1J0R5R1_9TRYP</name>
<feature type="signal peptide" evidence="9">
    <location>
        <begin position="1"/>
        <end position="24"/>
    </location>
</feature>
<evidence type="ECO:0000256" key="8">
    <source>
        <dbReference type="SAM" id="MobiDB-lite"/>
    </source>
</evidence>
<feature type="compositionally biased region" description="Low complexity" evidence="8">
    <location>
        <begin position="463"/>
        <end position="472"/>
    </location>
</feature>
<dbReference type="InterPro" id="IPR001812">
    <property type="entry name" value="Trypano_VSG_A_N_dom"/>
</dbReference>
<dbReference type="VEuPathDB" id="TriTrypDB:Tb427_000623500"/>
<dbReference type="GO" id="GO:0098552">
    <property type="term" value="C:side of membrane"/>
    <property type="evidence" value="ECO:0007669"/>
    <property type="project" value="UniProtKB-KW"/>
</dbReference>
<comment type="function">
    <text evidence="1">VSG forms a coat on the surface of the parasite. The trypanosome evades the immune response of the host by expressing a series of antigenically distinct VSGs from an estimated 1000 VSG genes.</text>
</comment>
<dbReference type="GO" id="GO:0005886">
    <property type="term" value="C:plasma membrane"/>
    <property type="evidence" value="ECO:0007669"/>
    <property type="project" value="UniProtKB-SubCell"/>
</dbReference>
<organism evidence="11">
    <name type="scientific">Trypanosoma brucei</name>
    <dbReference type="NCBI Taxonomy" id="5691"/>
    <lineage>
        <taxon>Eukaryota</taxon>
        <taxon>Discoba</taxon>
        <taxon>Euglenozoa</taxon>
        <taxon>Kinetoplastea</taxon>
        <taxon>Metakinetoplastina</taxon>
        <taxon>Trypanosomatida</taxon>
        <taxon>Trypanosomatidae</taxon>
        <taxon>Trypanosoma</taxon>
    </lineage>
</organism>
<dbReference type="Pfam" id="PF00913">
    <property type="entry name" value="Trypan_glycop"/>
    <property type="match status" value="1"/>
</dbReference>
<evidence type="ECO:0000256" key="1">
    <source>
        <dbReference type="ARBA" id="ARBA00002523"/>
    </source>
</evidence>
<evidence type="ECO:0000256" key="4">
    <source>
        <dbReference type="ARBA" id="ARBA00022622"/>
    </source>
</evidence>
<dbReference type="SUPFAM" id="SSF118251">
    <property type="entry name" value="Variant surface glycoprotein MITAT 1.2, VSG 221, C-terminal domain"/>
    <property type="match status" value="1"/>
</dbReference>
<evidence type="ECO:0000256" key="7">
    <source>
        <dbReference type="ARBA" id="ARBA00023288"/>
    </source>
</evidence>
<dbReference type="AlphaFoldDB" id="A0A1J0R5R1"/>
<evidence type="ECO:0000256" key="3">
    <source>
        <dbReference type="ARBA" id="ARBA00022475"/>
    </source>
</evidence>
<dbReference type="EMBL" id="KX699209">
    <property type="protein sequence ID" value="APD73165.1"/>
    <property type="molecule type" value="Genomic_DNA"/>
</dbReference>
<evidence type="ECO:0000259" key="10">
    <source>
        <dbReference type="Pfam" id="PF00913"/>
    </source>
</evidence>
<dbReference type="GO" id="GO:0042783">
    <property type="term" value="P:symbiont-mediated evasion of host immune response"/>
    <property type="evidence" value="ECO:0007669"/>
    <property type="project" value="InterPro"/>
</dbReference>
<sequence>MYWRNLLAIAVAILHLSTNSEGSAKPFAAETITDVCGAVAALDKVGAVALQKQQALKEGGSAAVAAAEILCLAASAAEDVNLSTVFATAAAKASDCRYQALNDLDSSLRAALLASSNAGRASGAVGELVDLLIKADGGDGTGCCIAPNSRGDKGDAAGRYGCPPMALSGITPAAHSDSPNLSPTGLLKLTAGDGGTQHGPSASKCSLLAAGNNDASKLFQTLATAAHDAFYGMLTLTAHTTAGNAAITKKALNNLGTNWEKSQASTNIEKRYVQYGRVTKIPGPACGSNTEDVIITALKPVNSADVLKEAIKARSRTKITTGKNAATDTFKAAADGMTPIIDKLREKLTQTKAHKVEETSAKLTKIDVNSPAADIEKSLLVQHITNRQLLRALKAATNSGGCEKGEAGTSKFTDTHDSCAQKGTGDACKEGCKWDSDGPDKKSVVDPTYKPPQAKGGEKDSKTGTTNTTGSNSFVIKKAPVLLL</sequence>
<dbReference type="SUPFAM" id="SSF58087">
    <property type="entry name" value="Variant surface glycoprotein (N-terminal domain)"/>
    <property type="match status" value="1"/>
</dbReference>
<dbReference type="InterPro" id="IPR027446">
    <property type="entry name" value="VSG_C_dom_sf"/>
</dbReference>
<evidence type="ECO:0000313" key="11">
    <source>
        <dbReference type="EMBL" id="APD73165.1"/>
    </source>
</evidence>
<proteinExistence type="predicted"/>
<feature type="chain" id="PRO_5013357442" evidence="9">
    <location>
        <begin position="25"/>
        <end position="484"/>
    </location>
</feature>
<feature type="region of interest" description="Disordered" evidence="8">
    <location>
        <begin position="436"/>
        <end position="472"/>
    </location>
</feature>
<keyword evidence="3" id="KW-1003">Cell membrane</keyword>
<evidence type="ECO:0000256" key="5">
    <source>
        <dbReference type="ARBA" id="ARBA00023136"/>
    </source>
</evidence>
<keyword evidence="9" id="KW-0732">Signal</keyword>
<dbReference type="VEuPathDB" id="TriTrypDB:Tb927.9.17380"/>
<keyword evidence="4" id="KW-0336">GPI-anchor</keyword>
<protein>
    <submittedName>
        <fullName evidence="11">Variant surface glycoprotein 1125.364</fullName>
    </submittedName>
</protein>
<comment type="subcellular location">
    <subcellularLocation>
        <location evidence="2">Cell membrane</location>
        <topology evidence="2">Lipid-anchor</topology>
        <topology evidence="2">GPI-anchor</topology>
    </subcellularLocation>
</comment>
<keyword evidence="5" id="KW-0472">Membrane</keyword>